<reference evidence="3 5" key="2">
    <citation type="submission" date="2014-05" db="EMBL/GenBank/DDBJ databases">
        <authorList>
            <person name="Jahns A.C."/>
            <person name="Eilers H."/>
            <person name="Alexeyev O.A."/>
        </authorList>
    </citation>
    <scope>NUCLEOTIDE SEQUENCE [LARGE SCALE GENOMIC DNA]</scope>
    <source>
        <strain evidence="3 5">DSM 20700</strain>
    </source>
</reference>
<gene>
    <name evidence="2" type="ORF">H641_04181</name>
    <name evidence="3" type="ORF">L860_14320</name>
</gene>
<dbReference type="Proteomes" id="UP000016307">
    <property type="component" value="Unassembled WGS sequence"/>
</dbReference>
<keyword evidence="4" id="KW-1185">Reference proteome</keyword>
<protein>
    <submittedName>
        <fullName evidence="2">Uncharacterized protein</fullName>
    </submittedName>
</protein>
<reference evidence="2 4" key="1">
    <citation type="journal article" date="2013" name="BMC Genomics">
        <title>Comparative genomics reveals distinct host-interacting traits of three major human-associated propionibacteria.</title>
        <authorList>
            <person name="Mak T.N."/>
            <person name="Schmid M."/>
            <person name="Brzuszkiewicz E."/>
            <person name="Zeng G."/>
            <person name="Meyer R."/>
            <person name="Sfanos K.S."/>
            <person name="Brinkmann V."/>
            <person name="Meyer T.F."/>
            <person name="Bruggemann H."/>
        </authorList>
    </citation>
    <scope>NUCLEOTIDE SEQUENCE [LARGE SCALE GENOMIC DNA]</scope>
    <source>
        <strain evidence="2 4">DSM 20700</strain>
    </source>
</reference>
<dbReference type="EMBL" id="AOSS01000136">
    <property type="protein sequence ID" value="ERF57059.1"/>
    <property type="molecule type" value="Genomic_DNA"/>
</dbReference>
<feature type="transmembrane region" description="Helical" evidence="1">
    <location>
        <begin position="37"/>
        <end position="54"/>
    </location>
</feature>
<evidence type="ECO:0000313" key="4">
    <source>
        <dbReference type="Proteomes" id="UP000016307"/>
    </source>
</evidence>
<comment type="caution">
    <text evidence="2">The sequence shown here is derived from an EMBL/GenBank/DDBJ whole genome shotgun (WGS) entry which is preliminary data.</text>
</comment>
<evidence type="ECO:0000313" key="2">
    <source>
        <dbReference type="EMBL" id="ERF57059.1"/>
    </source>
</evidence>
<keyword evidence="1" id="KW-1133">Transmembrane helix</keyword>
<evidence type="ECO:0000313" key="5">
    <source>
        <dbReference type="Proteomes" id="UP000094467"/>
    </source>
</evidence>
<organism evidence="2 4">
    <name type="scientific">Cutibacterium granulosum DSM 20700</name>
    <dbReference type="NCBI Taxonomy" id="1160719"/>
    <lineage>
        <taxon>Bacteria</taxon>
        <taxon>Bacillati</taxon>
        <taxon>Actinomycetota</taxon>
        <taxon>Actinomycetes</taxon>
        <taxon>Propionibacteriales</taxon>
        <taxon>Propionibacteriaceae</taxon>
        <taxon>Cutibacterium</taxon>
    </lineage>
</organism>
<evidence type="ECO:0000256" key="1">
    <source>
        <dbReference type="SAM" id="Phobius"/>
    </source>
</evidence>
<sequence length="67" mass="7601">MGRLFGARRTFPTLLQQLHVITCLGLIGSLLHLGVQITVPLIVRLLIPLVYYVIRKWRSCRGASGEW</sequence>
<proteinExistence type="predicted"/>
<name>U1GJR6_9ACTN</name>
<dbReference type="EMBL" id="JNBU01000083">
    <property type="protein sequence ID" value="OCT41832.1"/>
    <property type="molecule type" value="Genomic_DNA"/>
</dbReference>
<keyword evidence="1" id="KW-0472">Membrane</keyword>
<evidence type="ECO:0000313" key="3">
    <source>
        <dbReference type="EMBL" id="OCT41832.1"/>
    </source>
</evidence>
<dbReference type="AlphaFoldDB" id="U1GJR6"/>
<accession>U1GJR6</accession>
<keyword evidence="1" id="KW-0812">Transmembrane</keyword>